<organism evidence="2 3">
    <name type="scientific">Hibiscus sabdariffa</name>
    <name type="common">roselle</name>
    <dbReference type="NCBI Taxonomy" id="183260"/>
    <lineage>
        <taxon>Eukaryota</taxon>
        <taxon>Viridiplantae</taxon>
        <taxon>Streptophyta</taxon>
        <taxon>Embryophyta</taxon>
        <taxon>Tracheophyta</taxon>
        <taxon>Spermatophyta</taxon>
        <taxon>Magnoliopsida</taxon>
        <taxon>eudicotyledons</taxon>
        <taxon>Gunneridae</taxon>
        <taxon>Pentapetalae</taxon>
        <taxon>rosids</taxon>
        <taxon>malvids</taxon>
        <taxon>Malvales</taxon>
        <taxon>Malvaceae</taxon>
        <taxon>Malvoideae</taxon>
        <taxon>Hibiscus</taxon>
    </lineage>
</organism>
<feature type="region of interest" description="Disordered" evidence="1">
    <location>
        <begin position="40"/>
        <end position="96"/>
    </location>
</feature>
<feature type="region of interest" description="Disordered" evidence="1">
    <location>
        <begin position="1"/>
        <end position="21"/>
    </location>
</feature>
<sequence length="124" mass="14008">MPVRSKKNRRKAKGECTHAKTSHMSRIGLIMTCRNCGGEGHNKRSWTNVHDNSANMRRSRSSNDPTPSLHKGKEKVNTVKPKPRRRTRLEGFGLHTNLDTREQTLYSGTTTKTIINPVVQQSDA</sequence>
<keyword evidence="3" id="KW-1185">Reference proteome</keyword>
<dbReference type="EMBL" id="JBBPBN010000039">
    <property type="protein sequence ID" value="KAK8999882.1"/>
    <property type="molecule type" value="Genomic_DNA"/>
</dbReference>
<feature type="compositionally biased region" description="Polar residues" evidence="1">
    <location>
        <begin position="45"/>
        <end position="56"/>
    </location>
</feature>
<comment type="caution">
    <text evidence="2">The sequence shown here is derived from an EMBL/GenBank/DDBJ whole genome shotgun (WGS) entry which is preliminary data.</text>
</comment>
<evidence type="ECO:0000313" key="2">
    <source>
        <dbReference type="EMBL" id="KAK8999882.1"/>
    </source>
</evidence>
<name>A0ABR2QGR0_9ROSI</name>
<dbReference type="Proteomes" id="UP001396334">
    <property type="component" value="Unassembled WGS sequence"/>
</dbReference>
<proteinExistence type="predicted"/>
<reference evidence="2 3" key="1">
    <citation type="journal article" date="2024" name="G3 (Bethesda)">
        <title>Genome assembly of Hibiscus sabdariffa L. provides insights into metabolisms of medicinal natural products.</title>
        <authorList>
            <person name="Kim T."/>
        </authorList>
    </citation>
    <scope>NUCLEOTIDE SEQUENCE [LARGE SCALE GENOMIC DNA]</scope>
    <source>
        <strain evidence="2">TK-2024</strain>
        <tissue evidence="2">Old leaves</tissue>
    </source>
</reference>
<evidence type="ECO:0000256" key="1">
    <source>
        <dbReference type="SAM" id="MobiDB-lite"/>
    </source>
</evidence>
<accession>A0ABR2QGR0</accession>
<evidence type="ECO:0000313" key="3">
    <source>
        <dbReference type="Proteomes" id="UP001396334"/>
    </source>
</evidence>
<protein>
    <submittedName>
        <fullName evidence="2">Uncharacterized protein</fullName>
    </submittedName>
</protein>
<gene>
    <name evidence="2" type="ORF">V6N11_065374</name>
</gene>
<feature type="compositionally biased region" description="Basic residues" evidence="1">
    <location>
        <begin position="1"/>
        <end position="12"/>
    </location>
</feature>